<dbReference type="SUPFAM" id="SSF47598">
    <property type="entry name" value="Ribbon-helix-helix"/>
    <property type="match status" value="1"/>
</dbReference>
<dbReference type="AlphaFoldDB" id="A0A0D6JCA4"/>
<feature type="domain" description="Ribbon-helix-helix protein CopG" evidence="1">
    <location>
        <begin position="1"/>
        <end position="35"/>
    </location>
</feature>
<dbReference type="CDD" id="cd22233">
    <property type="entry name" value="RHH_CopAso-like"/>
    <property type="match status" value="1"/>
</dbReference>
<dbReference type="PANTHER" id="PTHR40688:SF2">
    <property type="entry name" value="RIBBON-HELIX-HELIX PROTEIN COPG DOMAIN-CONTAINING PROTEIN"/>
    <property type="match status" value="1"/>
</dbReference>
<keyword evidence="3" id="KW-1185">Reference proteome</keyword>
<evidence type="ECO:0000313" key="2">
    <source>
        <dbReference type="EMBL" id="CPR16150.1"/>
    </source>
</evidence>
<reference evidence="3" key="1">
    <citation type="submission" date="2015-02" db="EMBL/GenBank/DDBJ databases">
        <authorList>
            <person name="Chooi Y.-H."/>
        </authorList>
    </citation>
    <scope>NUCLEOTIDE SEQUENCE [LARGE SCALE GENOMIC DNA]</scope>
    <source>
        <strain evidence="3">strain Y</strain>
    </source>
</reference>
<dbReference type="KEGG" id="fiy:BN1229_v1_0674"/>
<protein>
    <submittedName>
        <fullName evidence="2">CopG family transcriptional regulator</fullName>
    </submittedName>
</protein>
<dbReference type="GO" id="GO:0006355">
    <property type="term" value="P:regulation of DNA-templated transcription"/>
    <property type="evidence" value="ECO:0007669"/>
    <property type="project" value="InterPro"/>
</dbReference>
<sequence length="80" mass="8985">MNISLRIDDETMARLDRTAKSLERSRSWVAMEALDQFLSYQEHFCRTVEKAVAEAEAGGPFMAHADVVAASKARKEARGR</sequence>
<organism evidence="2 3">
    <name type="scientific">Candidatus Filomicrobium marinum</name>
    <dbReference type="NCBI Taxonomy" id="1608628"/>
    <lineage>
        <taxon>Bacteria</taxon>
        <taxon>Pseudomonadati</taxon>
        <taxon>Pseudomonadota</taxon>
        <taxon>Alphaproteobacteria</taxon>
        <taxon>Hyphomicrobiales</taxon>
        <taxon>Hyphomicrobiaceae</taxon>
        <taxon>Filomicrobium</taxon>
    </lineage>
</organism>
<accession>A0A0D6JCA4</accession>
<dbReference type="InterPro" id="IPR002145">
    <property type="entry name" value="CopG"/>
</dbReference>
<dbReference type="InterPro" id="IPR052991">
    <property type="entry name" value="Non-func_TypeII_TA_Antitoxin"/>
</dbReference>
<evidence type="ECO:0000313" key="3">
    <source>
        <dbReference type="Proteomes" id="UP000033187"/>
    </source>
</evidence>
<name>A0A0D6JCA4_9HYPH</name>
<evidence type="ECO:0000259" key="1">
    <source>
        <dbReference type="Pfam" id="PF01402"/>
    </source>
</evidence>
<dbReference type="InterPro" id="IPR010985">
    <property type="entry name" value="Ribbon_hlx_hlx"/>
</dbReference>
<dbReference type="Proteomes" id="UP000033187">
    <property type="component" value="Chromosome 1"/>
</dbReference>
<dbReference type="EMBL" id="LN829119">
    <property type="protein sequence ID" value="CPR16150.1"/>
    <property type="molecule type" value="Genomic_DNA"/>
</dbReference>
<dbReference type="RefSeq" id="WP_046476573.1">
    <property type="nucleotide sequence ID" value="NZ_LN829118.1"/>
</dbReference>
<dbReference type="PANTHER" id="PTHR40688">
    <property type="match status" value="1"/>
</dbReference>
<gene>
    <name evidence="2" type="ORF">YBN1229_v1_0674</name>
</gene>
<proteinExistence type="predicted"/>
<dbReference type="KEGG" id="fil:BN1229_v1_0669"/>
<dbReference type="Pfam" id="PF01402">
    <property type="entry name" value="RHH_1"/>
    <property type="match status" value="1"/>
</dbReference>